<gene>
    <name evidence="1" type="ORF">EBN88_14675</name>
</gene>
<comment type="caution">
    <text evidence="1">The sequence shown here is derived from an EMBL/GenBank/DDBJ whole genome shotgun (WGS) entry which is preliminary data.</text>
</comment>
<protein>
    <submittedName>
        <fullName evidence="1">Uncharacterized protein</fullName>
    </submittedName>
</protein>
<dbReference type="EMBL" id="RFFJ01000071">
    <property type="protein sequence ID" value="RMI39541.1"/>
    <property type="molecule type" value="Genomic_DNA"/>
</dbReference>
<dbReference type="RefSeq" id="WP_122184319.1">
    <property type="nucleotide sequence ID" value="NZ_RFFJ01000071.1"/>
</dbReference>
<proteinExistence type="predicted"/>
<dbReference type="Proteomes" id="UP000278673">
    <property type="component" value="Unassembled WGS sequence"/>
</dbReference>
<keyword evidence="2" id="KW-1185">Reference proteome</keyword>
<sequence>MHLLFRVHRVLGEGEALREGETLELLMRRGSERIHEVRQVMRRDLGISELPVRRPPDHGQD</sequence>
<evidence type="ECO:0000313" key="1">
    <source>
        <dbReference type="EMBL" id="RMI39541.1"/>
    </source>
</evidence>
<organism evidence="1 2">
    <name type="scientific">Streptomyces triticirhizae</name>
    <dbReference type="NCBI Taxonomy" id="2483353"/>
    <lineage>
        <taxon>Bacteria</taxon>
        <taxon>Bacillati</taxon>
        <taxon>Actinomycetota</taxon>
        <taxon>Actinomycetes</taxon>
        <taxon>Kitasatosporales</taxon>
        <taxon>Streptomycetaceae</taxon>
        <taxon>Streptomyces</taxon>
    </lineage>
</organism>
<dbReference type="AlphaFoldDB" id="A0A3M2LQ00"/>
<name>A0A3M2LQ00_9ACTN</name>
<reference evidence="1 2" key="1">
    <citation type="submission" date="2018-10" db="EMBL/GenBank/DDBJ databases">
        <title>Isolation, diversity and antifungal activity of actinobacteria from wheat.</title>
        <authorList>
            <person name="Han C."/>
        </authorList>
    </citation>
    <scope>NUCLEOTIDE SEQUENCE [LARGE SCALE GENOMIC DNA]</scope>
    <source>
        <strain evidence="1 2">NEAU-YY642</strain>
    </source>
</reference>
<evidence type="ECO:0000313" key="2">
    <source>
        <dbReference type="Proteomes" id="UP000278673"/>
    </source>
</evidence>
<accession>A0A3M2LQ00</accession>